<dbReference type="PROSITE" id="PS51318">
    <property type="entry name" value="TAT"/>
    <property type="match status" value="1"/>
</dbReference>
<accession>A0ABY2F5R1</accession>
<organism evidence="1 2">
    <name type="scientific">Kribbella pratensis</name>
    <dbReference type="NCBI Taxonomy" id="2512112"/>
    <lineage>
        <taxon>Bacteria</taxon>
        <taxon>Bacillati</taxon>
        <taxon>Actinomycetota</taxon>
        <taxon>Actinomycetes</taxon>
        <taxon>Propionibacteriales</taxon>
        <taxon>Kribbellaceae</taxon>
        <taxon>Kribbella</taxon>
    </lineage>
</organism>
<name>A0ABY2F5R1_9ACTN</name>
<dbReference type="RefSeq" id="WP_134133119.1">
    <property type="nucleotide sequence ID" value="NZ_SODU01000005.1"/>
</dbReference>
<sequence>MTEISRISRRTLLGGSLAAAAVGLSGCSTVTRSTDIAALNKPVALPTYKRFDGPKPDLPRSHPLMPDCFYRFPEHPAKVTDGVPADGSDLSGSVPTSNPIPPTADRNLYWQELNRRIGSPLSLTITSATGSDFTNKFATSVAGDTLGDLFNVDGKFSYLPQFLEARAQDLTEYLSGDAILEYPFLANLSPDSWRGCVFAGGIRAVPIQRGVMSSTLLLARQDLLDQFGVELGSPGVDELNAVAKAVTDQKKNRWAFAVPPASALSAMLRLPNGWEVRDGRLVHGRELPEYKEMLAITAKMQADGLIHPDGVAKNNQKVWFSQGSAVMTQDTYSSIQSFYRRAVTPNFAIALPVVRDSAGEIGRFLLGSPNNSISAIRPSSPERTKMLLRVLNWMAAPFGTEEYLFRKFGLPGRHYTLKGTDPVLTKDGSSEVCLGEFPIQYLADGGYPVYFPGHPEAVDVAYNHLKTILPTAILQPTYGLYSSTDSTKGKVADKDFDSLTKEIQLGRSSLSDWDKAVANWRKSSGDAIRHEYEEAMAAQGRK</sequence>
<dbReference type="InterPro" id="IPR006311">
    <property type="entry name" value="TAT_signal"/>
</dbReference>
<evidence type="ECO:0000313" key="1">
    <source>
        <dbReference type="EMBL" id="TDW81823.1"/>
    </source>
</evidence>
<dbReference type="EMBL" id="SODU01000005">
    <property type="protein sequence ID" value="TDW81823.1"/>
    <property type="molecule type" value="Genomic_DNA"/>
</dbReference>
<gene>
    <name evidence="1" type="ORF">EV137_7833</name>
</gene>
<dbReference type="PROSITE" id="PS51257">
    <property type="entry name" value="PROKAR_LIPOPROTEIN"/>
    <property type="match status" value="1"/>
</dbReference>
<comment type="caution">
    <text evidence="1">The sequence shown here is derived from an EMBL/GenBank/DDBJ whole genome shotgun (WGS) entry which is preliminary data.</text>
</comment>
<proteinExistence type="predicted"/>
<dbReference type="Proteomes" id="UP000295060">
    <property type="component" value="Unassembled WGS sequence"/>
</dbReference>
<keyword evidence="2" id="KW-1185">Reference proteome</keyword>
<protein>
    <submittedName>
        <fullName evidence="1">Aldouronate transport system substrate-binding protein</fullName>
    </submittedName>
</protein>
<dbReference type="Gene3D" id="3.40.190.10">
    <property type="entry name" value="Periplasmic binding protein-like II"/>
    <property type="match status" value="1"/>
</dbReference>
<evidence type="ECO:0000313" key="2">
    <source>
        <dbReference type="Proteomes" id="UP000295060"/>
    </source>
</evidence>
<dbReference type="SUPFAM" id="SSF53850">
    <property type="entry name" value="Periplasmic binding protein-like II"/>
    <property type="match status" value="1"/>
</dbReference>
<reference evidence="1 2" key="1">
    <citation type="submission" date="2019-03" db="EMBL/GenBank/DDBJ databases">
        <title>Genomic Encyclopedia of Type Strains, Phase III (KMG-III): the genomes of soil and plant-associated and newly described type strains.</title>
        <authorList>
            <person name="Whitman W."/>
        </authorList>
    </citation>
    <scope>NUCLEOTIDE SEQUENCE [LARGE SCALE GENOMIC DNA]</scope>
    <source>
        <strain evidence="1 2">VKMAc-2574</strain>
    </source>
</reference>